<gene>
    <name evidence="10" type="ORF">MMF93_28740</name>
</gene>
<keyword evidence="6 7" id="KW-0472">Membrane</keyword>
<evidence type="ECO:0000259" key="9">
    <source>
        <dbReference type="PROSITE" id="PS50928"/>
    </source>
</evidence>
<evidence type="ECO:0000256" key="2">
    <source>
        <dbReference type="ARBA" id="ARBA00022448"/>
    </source>
</evidence>
<comment type="subcellular location">
    <subcellularLocation>
        <location evidence="1 7">Cell membrane</location>
        <topology evidence="1 7">Multi-pass membrane protein</topology>
    </subcellularLocation>
</comment>
<evidence type="ECO:0000256" key="6">
    <source>
        <dbReference type="ARBA" id="ARBA00023136"/>
    </source>
</evidence>
<keyword evidence="5 7" id="KW-1133">Transmembrane helix</keyword>
<feature type="region of interest" description="Disordered" evidence="8">
    <location>
        <begin position="1"/>
        <end position="41"/>
    </location>
</feature>
<dbReference type="InterPro" id="IPR050809">
    <property type="entry name" value="UgpAE/MalFG_permease"/>
</dbReference>
<evidence type="ECO:0000313" key="10">
    <source>
        <dbReference type="EMBL" id="UNT00006.1"/>
    </source>
</evidence>
<dbReference type="PANTHER" id="PTHR43227">
    <property type="entry name" value="BLL4140 PROTEIN"/>
    <property type="match status" value="1"/>
</dbReference>
<dbReference type="EMBL" id="CP093846">
    <property type="protein sequence ID" value="UNT00006.1"/>
    <property type="molecule type" value="Genomic_DNA"/>
</dbReference>
<feature type="transmembrane region" description="Helical" evidence="7">
    <location>
        <begin position="57"/>
        <end position="77"/>
    </location>
</feature>
<evidence type="ECO:0000256" key="7">
    <source>
        <dbReference type="RuleBase" id="RU363032"/>
    </source>
</evidence>
<dbReference type="CDD" id="cd06261">
    <property type="entry name" value="TM_PBP2"/>
    <property type="match status" value="1"/>
</dbReference>
<feature type="transmembrane region" description="Helical" evidence="7">
    <location>
        <begin position="149"/>
        <end position="169"/>
    </location>
</feature>
<protein>
    <submittedName>
        <fullName evidence="10">ABC transporter permease subunit</fullName>
    </submittedName>
</protein>
<dbReference type="InterPro" id="IPR000515">
    <property type="entry name" value="MetI-like"/>
</dbReference>
<feature type="transmembrane region" description="Helical" evidence="7">
    <location>
        <begin position="261"/>
        <end position="281"/>
    </location>
</feature>
<dbReference type="InterPro" id="IPR035906">
    <property type="entry name" value="MetI-like_sf"/>
</dbReference>
<evidence type="ECO:0000256" key="1">
    <source>
        <dbReference type="ARBA" id="ARBA00004651"/>
    </source>
</evidence>
<dbReference type="Proteomes" id="UP001202244">
    <property type="component" value="Chromosome"/>
</dbReference>
<name>A0ABY3XZM9_9ACTN</name>
<dbReference type="SUPFAM" id="SSF161098">
    <property type="entry name" value="MetI-like"/>
    <property type="match status" value="1"/>
</dbReference>
<dbReference type="PANTHER" id="PTHR43227:SF8">
    <property type="entry name" value="DIACETYLCHITOBIOSE UPTAKE SYSTEM PERMEASE PROTEIN DASB"/>
    <property type="match status" value="1"/>
</dbReference>
<organism evidence="10 11">
    <name type="scientific">Streptomyces tubbatahanensis</name>
    <dbReference type="NCBI Taxonomy" id="2923272"/>
    <lineage>
        <taxon>Bacteria</taxon>
        <taxon>Bacillati</taxon>
        <taxon>Actinomycetota</taxon>
        <taxon>Actinomycetes</taxon>
        <taxon>Kitasatosporales</taxon>
        <taxon>Streptomycetaceae</taxon>
        <taxon>Streptomyces</taxon>
    </lineage>
</organism>
<evidence type="ECO:0000256" key="4">
    <source>
        <dbReference type="ARBA" id="ARBA00022692"/>
    </source>
</evidence>
<evidence type="ECO:0000256" key="3">
    <source>
        <dbReference type="ARBA" id="ARBA00022475"/>
    </source>
</evidence>
<dbReference type="RefSeq" id="WP_242756018.1">
    <property type="nucleotide sequence ID" value="NZ_CP093846.1"/>
</dbReference>
<keyword evidence="3" id="KW-1003">Cell membrane</keyword>
<dbReference type="Gene3D" id="1.10.3720.10">
    <property type="entry name" value="MetI-like"/>
    <property type="match status" value="1"/>
</dbReference>
<sequence>MSTTSPTPPGAAAGARPPEQPPAGDGRTGPAGPPKRRRLPTGAARENRAGLAFVTPTFLVVLVVVVLPILWTVLLAFQHARLVDIQGMSLFGNWTLDNFTGVFTSPGFWTSLWTTLLYTVGATAGSVVLGLVAALALRRPFRGRGLLRGSMLLPYVAPVVAVAFVWEIALSPQFGIVNEWGGTLLGWDDPIAFLSTRSFDVSLLGLHFDIPLALLTVVAFETWRYFPFAFLFLLARLQAVPDGLEEAAKVDGATHTQRFRYVLLPQLMPVIALLCVLRFIMTFNKFDDIYLLTGGGSGTDVVAVRVYDFLTARFDVGAAAAQALVLAAFLVVLLGVYFKFFAKKVQEEA</sequence>
<dbReference type="PROSITE" id="PS50928">
    <property type="entry name" value="ABC_TM1"/>
    <property type="match status" value="1"/>
</dbReference>
<dbReference type="Pfam" id="PF00528">
    <property type="entry name" value="BPD_transp_1"/>
    <property type="match status" value="1"/>
</dbReference>
<feature type="transmembrane region" description="Helical" evidence="7">
    <location>
        <begin position="316"/>
        <end position="338"/>
    </location>
</feature>
<feature type="domain" description="ABC transmembrane type-1" evidence="9">
    <location>
        <begin position="112"/>
        <end position="335"/>
    </location>
</feature>
<accession>A0ABY3XZM9</accession>
<comment type="similarity">
    <text evidence="7">Belongs to the binding-protein-dependent transport system permease family.</text>
</comment>
<evidence type="ECO:0000313" key="11">
    <source>
        <dbReference type="Proteomes" id="UP001202244"/>
    </source>
</evidence>
<keyword evidence="11" id="KW-1185">Reference proteome</keyword>
<feature type="transmembrane region" description="Helical" evidence="7">
    <location>
        <begin position="115"/>
        <end position="137"/>
    </location>
</feature>
<evidence type="ECO:0000256" key="5">
    <source>
        <dbReference type="ARBA" id="ARBA00022989"/>
    </source>
</evidence>
<reference evidence="10 11" key="1">
    <citation type="journal article" date="2023" name="Microbiol. Spectr.">
        <title>Synergy between Genome Mining, Metabolomics, and Bioinformatics Uncovers Antibacterial Chlorinated Carbazole Alkaloids and Their Biosynthetic Gene Cluster from Streptomyces tubbatahanensis sp. nov., a Novel Actinomycete Isolated from Sulu Sea, Philippines.</title>
        <authorList>
            <person name="Tenebro C.P."/>
            <person name="Trono D.J.V.L."/>
            <person name="Balida L.A.P."/>
            <person name="Bayog L.K.A."/>
            <person name="Bruna J.R."/>
            <person name="Sabido E.M."/>
            <person name="Caspe D.P.C."/>
            <person name="de Los Santos E.L.C."/>
            <person name="Saludes J.P."/>
            <person name="Dalisay D.S."/>
        </authorList>
    </citation>
    <scope>NUCLEOTIDE SEQUENCE [LARGE SCALE GENOMIC DNA]</scope>
    <source>
        <strain evidence="10 11">DSD3025</strain>
    </source>
</reference>
<keyword evidence="4 7" id="KW-0812">Transmembrane</keyword>
<keyword evidence="2 7" id="KW-0813">Transport</keyword>
<proteinExistence type="inferred from homology"/>
<evidence type="ECO:0000256" key="8">
    <source>
        <dbReference type="SAM" id="MobiDB-lite"/>
    </source>
</evidence>
<feature type="transmembrane region" description="Helical" evidence="7">
    <location>
        <begin position="210"/>
        <end position="234"/>
    </location>
</feature>